<evidence type="ECO:0000256" key="1">
    <source>
        <dbReference type="ARBA" id="ARBA00023152"/>
    </source>
</evidence>
<feature type="compositionally biased region" description="Basic and acidic residues" evidence="4">
    <location>
        <begin position="51"/>
        <end position="73"/>
    </location>
</feature>
<feature type="region of interest" description="Disordered" evidence="4">
    <location>
        <begin position="120"/>
        <end position="152"/>
    </location>
</feature>
<accession>K8EL66</accession>
<feature type="region of interest" description="Disordered" evidence="4">
    <location>
        <begin position="1"/>
        <end position="77"/>
    </location>
</feature>
<evidence type="ECO:0000256" key="3">
    <source>
        <dbReference type="ARBA" id="ARBA00038362"/>
    </source>
</evidence>
<reference evidence="5 6" key="1">
    <citation type="submission" date="2011-10" db="EMBL/GenBank/DDBJ databases">
        <authorList>
            <person name="Genoscope - CEA"/>
        </authorList>
    </citation>
    <scope>NUCLEOTIDE SEQUENCE [LARGE SCALE GENOMIC DNA]</scope>
    <source>
        <strain evidence="5 6">RCC 1105</strain>
    </source>
</reference>
<feature type="compositionally biased region" description="Low complexity" evidence="4">
    <location>
        <begin position="27"/>
        <end position="42"/>
    </location>
</feature>
<dbReference type="PANTHER" id="PTHR48100:SF1">
    <property type="entry name" value="HISTIDINE PHOSPHATASE FAMILY PROTEIN-RELATED"/>
    <property type="match status" value="1"/>
</dbReference>
<protein>
    <recommendedName>
        <fullName evidence="7">Phosphoglycerate mutase</fullName>
    </recommendedName>
</protein>
<evidence type="ECO:0008006" key="7">
    <source>
        <dbReference type="Google" id="ProtNLM"/>
    </source>
</evidence>
<sequence>MTGKEEEAFVPARQQERQSKAFDPFLTTTAARMETSTTSTTRLGVFAGTTLRDDEKKNDSDEEMRRQRERRSSGSDNNHLVISLERIENLDCAHNEKVLVTARVSDRFGNLKGKRCMFSSRKRAENSNTNIESSSSSNRKKDATTVNNNTNNAIEWGGETRDLLCRVGLRRDDRLVVEASVSNEGTFSGGLSKMMGGGASGKEKDKSCTQRVIGYGTCGLCCDRLEEEEGNGGGFGDGGFDDDDDNFPSGSKTSVTLIVPLRIGLSNTKNASRKCQAVVRVLFDVVPAMKKRIYLFRHGESAWNEAQRNVNVRNMMAYDHPLTEAGVAQCVRTAVLAKKPPTPTISTISSSSGNDDWEEVYANTYHVIVSPLTRAVQTAMILLAKHPATIKRNADVQKRNAAVKMASSSSSFATATTHSDLPPLIDIEGMNISGSPSVKTQTRREREEEDAQMWPRVNFRFSRACREIKSVGGLDSVGIECGGTRIFKRASEKLNLLNLAETQTIVDIFSERKCAEYFDVDSRDVRDKWWTAGDESDTSSSLVNERTKEFWEELKNSSHSSVSVVSHSDFIRKLLRQTTDDACNTRSAKETLKKT</sequence>
<dbReference type="RefSeq" id="XP_007509832.1">
    <property type="nucleotide sequence ID" value="XM_007509770.1"/>
</dbReference>
<dbReference type="OrthoDB" id="428841at2759"/>
<keyword evidence="1" id="KW-0324">Glycolysis</keyword>
<evidence type="ECO:0000313" key="5">
    <source>
        <dbReference type="EMBL" id="CCO18947.1"/>
    </source>
</evidence>
<evidence type="ECO:0000256" key="4">
    <source>
        <dbReference type="SAM" id="MobiDB-lite"/>
    </source>
</evidence>
<evidence type="ECO:0000313" key="6">
    <source>
        <dbReference type="Proteomes" id="UP000198341"/>
    </source>
</evidence>
<dbReference type="Proteomes" id="UP000198341">
    <property type="component" value="Chromosome 12"/>
</dbReference>
<dbReference type="SUPFAM" id="SSF53254">
    <property type="entry name" value="Phosphoglycerate mutase-like"/>
    <property type="match status" value="1"/>
</dbReference>
<organism evidence="5 6">
    <name type="scientific">Bathycoccus prasinos</name>
    <dbReference type="NCBI Taxonomy" id="41875"/>
    <lineage>
        <taxon>Eukaryota</taxon>
        <taxon>Viridiplantae</taxon>
        <taxon>Chlorophyta</taxon>
        <taxon>Mamiellophyceae</taxon>
        <taxon>Mamiellales</taxon>
        <taxon>Bathycoccaceae</taxon>
        <taxon>Bathycoccus</taxon>
    </lineage>
</organism>
<dbReference type="AlphaFoldDB" id="K8EL66"/>
<keyword evidence="6" id="KW-1185">Reference proteome</keyword>
<dbReference type="SMART" id="SM00855">
    <property type="entry name" value="PGAM"/>
    <property type="match status" value="1"/>
</dbReference>
<dbReference type="GO" id="GO:0005737">
    <property type="term" value="C:cytoplasm"/>
    <property type="evidence" value="ECO:0007669"/>
    <property type="project" value="TreeGrafter"/>
</dbReference>
<dbReference type="PANTHER" id="PTHR48100">
    <property type="entry name" value="BROAD-SPECIFICITY PHOSPHATASE YOR283W-RELATED"/>
    <property type="match status" value="1"/>
</dbReference>
<dbReference type="InterPro" id="IPR013078">
    <property type="entry name" value="His_Pase_superF_clade-1"/>
</dbReference>
<dbReference type="PROSITE" id="PS00175">
    <property type="entry name" value="PG_MUTASE"/>
    <property type="match status" value="1"/>
</dbReference>
<proteinExistence type="inferred from homology"/>
<dbReference type="InterPro" id="IPR050275">
    <property type="entry name" value="PGM_Phosphatase"/>
</dbReference>
<evidence type="ECO:0000256" key="2">
    <source>
        <dbReference type="ARBA" id="ARBA00023235"/>
    </source>
</evidence>
<name>K8EL66_9CHLO</name>
<dbReference type="Gene3D" id="3.40.50.1240">
    <property type="entry name" value="Phosphoglycerate mutase-like"/>
    <property type="match status" value="1"/>
</dbReference>
<feature type="compositionally biased region" description="Low complexity" evidence="4">
    <location>
        <begin position="126"/>
        <end position="137"/>
    </location>
</feature>
<dbReference type="CDD" id="cd07040">
    <property type="entry name" value="HP"/>
    <property type="match status" value="1"/>
</dbReference>
<dbReference type="InterPro" id="IPR001345">
    <property type="entry name" value="PG/BPGM_mutase_AS"/>
</dbReference>
<dbReference type="EMBL" id="FO082267">
    <property type="protein sequence ID" value="CCO18947.1"/>
    <property type="molecule type" value="Genomic_DNA"/>
</dbReference>
<gene>
    <name evidence="5" type="ordered locus">Bathy12g02520</name>
</gene>
<dbReference type="GO" id="GO:0016791">
    <property type="term" value="F:phosphatase activity"/>
    <property type="evidence" value="ECO:0007669"/>
    <property type="project" value="TreeGrafter"/>
</dbReference>
<dbReference type="InterPro" id="IPR029033">
    <property type="entry name" value="His_PPase_superfam"/>
</dbReference>
<dbReference type="KEGG" id="bpg:Bathy12g02520"/>
<keyword evidence="2" id="KW-0413">Isomerase</keyword>
<comment type="similarity">
    <text evidence="3">Belongs to the phosphoglycerate mutase family.</text>
</comment>
<dbReference type="GeneID" id="19012448"/>